<dbReference type="AlphaFoldDB" id="A0A9N7MRJ0"/>
<reference evidence="4" key="1">
    <citation type="submission" date="2019-12" db="EMBL/GenBank/DDBJ databases">
        <authorList>
            <person name="Scholes J."/>
        </authorList>
    </citation>
    <scope>NUCLEOTIDE SEQUENCE</scope>
</reference>
<sequence length="301" mass="33355">MDELPKCEANHVALTPLTFLKRAAVVYSERKSIIYGRLSFTWRQTYERCCRLASALKSLNIAKNDVVSVLAPNIPALYEMHFAVPMATAVLNAINTRLDARSIATILRHSEAKIFFIDHQYILVARDALRLLADGNATMPMVVVVDDVLSPTGARLGSFEYEDLICRGDPSYGPEEVSDEWDPIALNYTSGTTSSEPKGAVYSHRGAYLSTISMIIGWGMGPEPVYLWSLPMFHCNGWTFTWGVAARGGTNTFVRSRLTIRLLRTIADFGDPDTSSYRLKEFNGGPCCSSWVEQPIGGLND</sequence>
<keyword evidence="2 4" id="KW-0436">Ligase</keyword>
<comment type="similarity">
    <text evidence="1">Belongs to the ATP-dependent AMP-binding enzyme family.</text>
</comment>
<organism evidence="4 5">
    <name type="scientific">Striga hermonthica</name>
    <name type="common">Purple witchweed</name>
    <name type="synonym">Buchnera hermonthica</name>
    <dbReference type="NCBI Taxonomy" id="68872"/>
    <lineage>
        <taxon>Eukaryota</taxon>
        <taxon>Viridiplantae</taxon>
        <taxon>Streptophyta</taxon>
        <taxon>Embryophyta</taxon>
        <taxon>Tracheophyta</taxon>
        <taxon>Spermatophyta</taxon>
        <taxon>Magnoliopsida</taxon>
        <taxon>eudicotyledons</taxon>
        <taxon>Gunneridae</taxon>
        <taxon>Pentapetalae</taxon>
        <taxon>asterids</taxon>
        <taxon>lamiids</taxon>
        <taxon>Lamiales</taxon>
        <taxon>Orobanchaceae</taxon>
        <taxon>Buchnereae</taxon>
        <taxon>Striga</taxon>
    </lineage>
</organism>
<evidence type="ECO:0000313" key="4">
    <source>
        <dbReference type="EMBL" id="CAA0813410.1"/>
    </source>
</evidence>
<gene>
    <name evidence="4" type="ORF">SHERM_13969</name>
</gene>
<name>A0A9N7MRJ0_STRHE</name>
<dbReference type="GO" id="GO:0016874">
    <property type="term" value="F:ligase activity"/>
    <property type="evidence" value="ECO:0007669"/>
    <property type="project" value="UniProtKB-KW"/>
</dbReference>
<feature type="domain" description="AMP-dependent synthetase/ligase" evidence="3">
    <location>
        <begin position="21"/>
        <end position="266"/>
    </location>
</feature>
<proteinExistence type="inferred from homology"/>
<comment type="caution">
    <text evidence="4">The sequence shown here is derived from an EMBL/GenBank/DDBJ whole genome shotgun (WGS) entry which is preliminary data.</text>
</comment>
<dbReference type="OrthoDB" id="10253115at2759"/>
<dbReference type="InterPro" id="IPR042099">
    <property type="entry name" value="ANL_N_sf"/>
</dbReference>
<evidence type="ECO:0000256" key="2">
    <source>
        <dbReference type="ARBA" id="ARBA00022598"/>
    </source>
</evidence>
<dbReference type="InterPro" id="IPR000873">
    <property type="entry name" value="AMP-dep_synth/lig_dom"/>
</dbReference>
<protein>
    <submittedName>
        <fullName evidence="4">Benzoate--CoA ligase- peroxisomal</fullName>
    </submittedName>
</protein>
<dbReference type="Pfam" id="PF00501">
    <property type="entry name" value="AMP-binding"/>
    <property type="match status" value="1"/>
</dbReference>
<dbReference type="Proteomes" id="UP001153555">
    <property type="component" value="Unassembled WGS sequence"/>
</dbReference>
<dbReference type="Gene3D" id="3.40.50.12780">
    <property type="entry name" value="N-terminal domain of ligase-like"/>
    <property type="match status" value="1"/>
</dbReference>
<dbReference type="PANTHER" id="PTHR43859">
    <property type="entry name" value="ACYL-ACTIVATING ENZYME"/>
    <property type="match status" value="1"/>
</dbReference>
<dbReference type="SUPFAM" id="SSF56801">
    <property type="entry name" value="Acetyl-CoA synthetase-like"/>
    <property type="match status" value="1"/>
</dbReference>
<keyword evidence="5" id="KW-1185">Reference proteome</keyword>
<dbReference type="PANTHER" id="PTHR43859:SF2">
    <property type="entry name" value="BUTYRATE--COA LIGASE AAE11, PEROXISOMAL"/>
    <property type="match status" value="1"/>
</dbReference>
<evidence type="ECO:0000259" key="3">
    <source>
        <dbReference type="Pfam" id="PF00501"/>
    </source>
</evidence>
<evidence type="ECO:0000313" key="5">
    <source>
        <dbReference type="Proteomes" id="UP001153555"/>
    </source>
</evidence>
<dbReference type="EMBL" id="CACSLK010011313">
    <property type="protein sequence ID" value="CAA0813410.1"/>
    <property type="molecule type" value="Genomic_DNA"/>
</dbReference>
<accession>A0A9N7MRJ0</accession>
<evidence type="ECO:0000256" key="1">
    <source>
        <dbReference type="ARBA" id="ARBA00006432"/>
    </source>
</evidence>